<dbReference type="AlphaFoldDB" id="A0A660LI97"/>
<name>A0A660LI97_9ACTN</name>
<dbReference type="Proteomes" id="UP000278962">
    <property type="component" value="Unassembled WGS sequence"/>
</dbReference>
<gene>
    <name evidence="1" type="ORF">C8N24_3631</name>
</gene>
<comment type="caution">
    <text evidence="1">The sequence shown here is derived from an EMBL/GenBank/DDBJ whole genome shotgun (WGS) entry which is preliminary data.</text>
</comment>
<keyword evidence="2" id="KW-1185">Reference proteome</keyword>
<evidence type="ECO:0000313" key="1">
    <source>
        <dbReference type="EMBL" id="RKQ93760.1"/>
    </source>
</evidence>
<dbReference type="EMBL" id="RBIL01000001">
    <property type="protein sequence ID" value="RKQ93760.1"/>
    <property type="molecule type" value="Genomic_DNA"/>
</dbReference>
<sequence>MEIQASAAMMIQANSLDAVRQTMASAQAQQQRATTPQEHADVVLQLSAAAQQLLVK</sequence>
<proteinExistence type="predicted"/>
<organism evidence="1 2">
    <name type="scientific">Solirubrobacter pauli</name>
    <dbReference type="NCBI Taxonomy" id="166793"/>
    <lineage>
        <taxon>Bacteria</taxon>
        <taxon>Bacillati</taxon>
        <taxon>Actinomycetota</taxon>
        <taxon>Thermoleophilia</taxon>
        <taxon>Solirubrobacterales</taxon>
        <taxon>Solirubrobacteraceae</taxon>
        <taxon>Solirubrobacter</taxon>
    </lineage>
</organism>
<evidence type="ECO:0000313" key="2">
    <source>
        <dbReference type="Proteomes" id="UP000278962"/>
    </source>
</evidence>
<reference evidence="1 2" key="1">
    <citation type="submission" date="2018-10" db="EMBL/GenBank/DDBJ databases">
        <title>Genomic Encyclopedia of Archaeal and Bacterial Type Strains, Phase II (KMG-II): from individual species to whole genera.</title>
        <authorList>
            <person name="Goeker M."/>
        </authorList>
    </citation>
    <scope>NUCLEOTIDE SEQUENCE [LARGE SCALE GENOMIC DNA]</scope>
    <source>
        <strain evidence="1 2">DSM 14954</strain>
    </source>
</reference>
<dbReference type="RefSeq" id="WP_170179178.1">
    <property type="nucleotide sequence ID" value="NZ_RBIL01000001.1"/>
</dbReference>
<protein>
    <submittedName>
        <fullName evidence="1">Uncharacterized protein</fullName>
    </submittedName>
</protein>
<accession>A0A660LI97</accession>